<dbReference type="Pfam" id="PF07715">
    <property type="entry name" value="Plug"/>
    <property type="match status" value="1"/>
</dbReference>
<dbReference type="Pfam" id="PF00593">
    <property type="entry name" value="TonB_dep_Rec_b-barrel"/>
    <property type="match status" value="1"/>
</dbReference>
<dbReference type="PROSITE" id="PS52016">
    <property type="entry name" value="TONB_DEPENDENT_REC_3"/>
    <property type="match status" value="1"/>
</dbReference>
<keyword evidence="8 15" id="KW-0675">Receptor</keyword>
<dbReference type="PANTHER" id="PTHR30069">
    <property type="entry name" value="TONB-DEPENDENT OUTER MEMBRANE RECEPTOR"/>
    <property type="match status" value="1"/>
</dbReference>
<feature type="domain" description="TonB-dependent receptor-like beta-barrel" evidence="13">
    <location>
        <begin position="376"/>
        <end position="775"/>
    </location>
</feature>
<evidence type="ECO:0000256" key="5">
    <source>
        <dbReference type="ARBA" id="ARBA00022729"/>
    </source>
</evidence>
<keyword evidence="4 10" id="KW-0812">Transmembrane</keyword>
<dbReference type="Gene3D" id="2.170.130.10">
    <property type="entry name" value="TonB-dependent receptor, plug domain"/>
    <property type="match status" value="1"/>
</dbReference>
<evidence type="ECO:0000259" key="13">
    <source>
        <dbReference type="Pfam" id="PF00593"/>
    </source>
</evidence>
<keyword evidence="16" id="KW-1185">Reference proteome</keyword>
<dbReference type="SUPFAM" id="SSF56935">
    <property type="entry name" value="Porins"/>
    <property type="match status" value="1"/>
</dbReference>
<keyword evidence="2 10" id="KW-0813">Transport</keyword>
<evidence type="ECO:0000256" key="11">
    <source>
        <dbReference type="RuleBase" id="RU003357"/>
    </source>
</evidence>
<dbReference type="Gene3D" id="2.40.170.20">
    <property type="entry name" value="TonB-dependent receptor, beta-barrel domain"/>
    <property type="match status" value="1"/>
</dbReference>
<dbReference type="AlphaFoldDB" id="A0A1H7EXG4"/>
<dbReference type="GO" id="GO:0009279">
    <property type="term" value="C:cell outer membrane"/>
    <property type="evidence" value="ECO:0007669"/>
    <property type="project" value="UniProtKB-SubCell"/>
</dbReference>
<accession>A0A1H7EXG4</accession>
<gene>
    <name evidence="15" type="ORF">SAMN05421740_101102</name>
</gene>
<dbReference type="InterPro" id="IPR036942">
    <property type="entry name" value="Beta-barrel_TonB_sf"/>
</dbReference>
<dbReference type="RefSeq" id="WP_090601933.1">
    <property type="nucleotide sequence ID" value="NZ_FNZR01000001.1"/>
</dbReference>
<comment type="subcellular location">
    <subcellularLocation>
        <location evidence="1 10">Cell outer membrane</location>
        <topology evidence="1 10">Multi-pass membrane protein</topology>
    </subcellularLocation>
</comment>
<keyword evidence="9 10" id="KW-0998">Cell outer membrane</keyword>
<reference evidence="16" key="1">
    <citation type="submission" date="2016-10" db="EMBL/GenBank/DDBJ databases">
        <authorList>
            <person name="Varghese N."/>
            <person name="Submissions S."/>
        </authorList>
    </citation>
    <scope>NUCLEOTIDE SEQUENCE [LARGE SCALE GENOMIC DNA]</scope>
    <source>
        <strain evidence="16">Jip14</strain>
    </source>
</reference>
<evidence type="ECO:0000256" key="4">
    <source>
        <dbReference type="ARBA" id="ARBA00022692"/>
    </source>
</evidence>
<dbReference type="InterPro" id="IPR039426">
    <property type="entry name" value="TonB-dep_rcpt-like"/>
</dbReference>
<dbReference type="GO" id="GO:0044718">
    <property type="term" value="P:siderophore transmembrane transport"/>
    <property type="evidence" value="ECO:0007669"/>
    <property type="project" value="TreeGrafter"/>
</dbReference>
<evidence type="ECO:0000256" key="2">
    <source>
        <dbReference type="ARBA" id="ARBA00022448"/>
    </source>
</evidence>
<sequence>MIAEKIYINLFLQYAFIATFVLCVTTFAAYAQQPVVHLRGVVTNDDGEPLQQATVYIAGSSFSATTDANGAFQLRISTGRHRVLCALVGYQSQEANLVVHDDRDYRLDFQLVRGDNYHLQEVEVVGKSAITEVRESPFNVVALDAKSLYNSTLDLGHMLDRASGVKIRETGGMGSNMSISLNGFTGRHIKLFMDGVPMEGFGSAFQLNNIPVNIADRIEVYKGVVPIEFGADAMGGVINIVTNQSANSYLDVSYSYGSFNTHKTNISVGHTTKAGFTFQLNAFQNYSDNDYNVRTNVLDVQTGNFSWEEYWVRRFNDAYHNETIMAKVGVVNKPWADRLLLGITLGQEKAEIQHANLMKIVFGMRERSGTTVLPSLSYEKKNLFVDNLHVRLTANYNRNYNHNIDTAARQYNWFGEYRPTRYLGESSYTLGKFYNDNASATANVNYRFNEKHSLAFNDVITGYERKNADRVAVTDVYSAIDTMRRANLKNVLGASYRYQHNKNWNTNLFGKYYYQRVIGPVDTSNVAGSTAYTERTESFSTTGYGVASTYFFHDFQFKASIEKAFRLPADNELFGDEVLETGNTSLRAENSLNYNVGVTLNSTIQDDHTLYADVNGYYRDINDYIQRLVEQRYGTAGYSNHGKVRNIGVDAELRYYYKNRLMVGGNVTYQDMRNKERYASSTGDRLSVTYNNRMRNVPYFFGNADAAYYVHDLWGMGNVLSLGYTFNFVGEFFLDWESLGNQNTKATLPQQLYHDFNMSYMMGNGRYNVAFEARNFTNSMLYDNFSLQKPGRSFSLKLRYFLIKRNG</sequence>
<evidence type="ECO:0000256" key="3">
    <source>
        <dbReference type="ARBA" id="ARBA00022452"/>
    </source>
</evidence>
<keyword evidence="12" id="KW-1133">Transmembrane helix</keyword>
<organism evidence="15 16">
    <name type="scientific">Parapedobacter koreensis</name>
    <dbReference type="NCBI Taxonomy" id="332977"/>
    <lineage>
        <taxon>Bacteria</taxon>
        <taxon>Pseudomonadati</taxon>
        <taxon>Bacteroidota</taxon>
        <taxon>Sphingobacteriia</taxon>
        <taxon>Sphingobacteriales</taxon>
        <taxon>Sphingobacteriaceae</taxon>
        <taxon>Parapedobacter</taxon>
    </lineage>
</organism>
<dbReference type="Gene3D" id="2.60.40.1120">
    <property type="entry name" value="Carboxypeptidase-like, regulatory domain"/>
    <property type="match status" value="1"/>
</dbReference>
<dbReference type="PANTHER" id="PTHR30069:SF29">
    <property type="entry name" value="HEMOGLOBIN AND HEMOGLOBIN-HAPTOGLOBIN-BINDING PROTEIN 1-RELATED"/>
    <property type="match status" value="1"/>
</dbReference>
<name>A0A1H7EXG4_9SPHI</name>
<keyword evidence="5" id="KW-0732">Signal</keyword>
<evidence type="ECO:0000256" key="12">
    <source>
        <dbReference type="SAM" id="Phobius"/>
    </source>
</evidence>
<evidence type="ECO:0000313" key="15">
    <source>
        <dbReference type="EMBL" id="SEK18519.1"/>
    </source>
</evidence>
<dbReference type="EMBL" id="FNZR01000001">
    <property type="protein sequence ID" value="SEK18519.1"/>
    <property type="molecule type" value="Genomic_DNA"/>
</dbReference>
<evidence type="ECO:0000256" key="9">
    <source>
        <dbReference type="ARBA" id="ARBA00023237"/>
    </source>
</evidence>
<dbReference type="STRING" id="332977.SAMN05421740_101102"/>
<dbReference type="OrthoDB" id="9812892at2"/>
<dbReference type="InterPro" id="IPR008969">
    <property type="entry name" value="CarboxyPept-like_regulatory"/>
</dbReference>
<dbReference type="GO" id="GO:0015344">
    <property type="term" value="F:siderophore uptake transmembrane transporter activity"/>
    <property type="evidence" value="ECO:0007669"/>
    <property type="project" value="TreeGrafter"/>
</dbReference>
<evidence type="ECO:0000256" key="8">
    <source>
        <dbReference type="ARBA" id="ARBA00023170"/>
    </source>
</evidence>
<comment type="similarity">
    <text evidence="10 11">Belongs to the TonB-dependent receptor family.</text>
</comment>
<evidence type="ECO:0000256" key="7">
    <source>
        <dbReference type="ARBA" id="ARBA00023136"/>
    </source>
</evidence>
<proteinExistence type="inferred from homology"/>
<evidence type="ECO:0000256" key="1">
    <source>
        <dbReference type="ARBA" id="ARBA00004571"/>
    </source>
</evidence>
<dbReference type="InterPro" id="IPR012910">
    <property type="entry name" value="Plug_dom"/>
</dbReference>
<evidence type="ECO:0000313" key="16">
    <source>
        <dbReference type="Proteomes" id="UP000198916"/>
    </source>
</evidence>
<keyword evidence="3 10" id="KW-1134">Transmembrane beta strand</keyword>
<evidence type="ECO:0000259" key="14">
    <source>
        <dbReference type="Pfam" id="PF07715"/>
    </source>
</evidence>
<evidence type="ECO:0000256" key="6">
    <source>
        <dbReference type="ARBA" id="ARBA00023077"/>
    </source>
</evidence>
<evidence type="ECO:0000256" key="10">
    <source>
        <dbReference type="PROSITE-ProRule" id="PRU01360"/>
    </source>
</evidence>
<feature type="domain" description="TonB-dependent receptor plug" evidence="14">
    <location>
        <begin position="133"/>
        <end position="237"/>
    </location>
</feature>
<dbReference type="Pfam" id="PF13620">
    <property type="entry name" value="CarboxypepD_reg"/>
    <property type="match status" value="1"/>
</dbReference>
<dbReference type="InterPro" id="IPR037066">
    <property type="entry name" value="Plug_dom_sf"/>
</dbReference>
<keyword evidence="7 10" id="KW-0472">Membrane</keyword>
<feature type="transmembrane region" description="Helical" evidence="12">
    <location>
        <begin position="7"/>
        <end position="30"/>
    </location>
</feature>
<keyword evidence="6 11" id="KW-0798">TonB box</keyword>
<dbReference type="InterPro" id="IPR000531">
    <property type="entry name" value="Beta-barrel_TonB"/>
</dbReference>
<dbReference type="SUPFAM" id="SSF49464">
    <property type="entry name" value="Carboxypeptidase regulatory domain-like"/>
    <property type="match status" value="1"/>
</dbReference>
<dbReference type="Proteomes" id="UP000198916">
    <property type="component" value="Unassembled WGS sequence"/>
</dbReference>
<protein>
    <submittedName>
        <fullName evidence="15">Outer membrane cobalamin receptor protein</fullName>
    </submittedName>
</protein>